<gene>
    <name evidence="3" type="ORF">EMPS_09924</name>
</gene>
<keyword evidence="4" id="KW-1185">Reference proteome</keyword>
<evidence type="ECO:0000256" key="1">
    <source>
        <dbReference type="SAM" id="Phobius"/>
    </source>
</evidence>
<keyword evidence="1" id="KW-0472">Membrane</keyword>
<feature type="transmembrane region" description="Helical" evidence="1">
    <location>
        <begin position="35"/>
        <end position="56"/>
    </location>
</feature>
<feature type="transmembrane region" description="Helical" evidence="1">
    <location>
        <begin position="214"/>
        <end position="235"/>
    </location>
</feature>
<keyword evidence="1" id="KW-0812">Transmembrane</keyword>
<dbReference type="AlphaFoldDB" id="A0A9P3HIY3"/>
<feature type="domain" description="DUF7702" evidence="2">
    <location>
        <begin position="6"/>
        <end position="232"/>
    </location>
</feature>
<evidence type="ECO:0000313" key="4">
    <source>
        <dbReference type="Proteomes" id="UP000827284"/>
    </source>
</evidence>
<feature type="transmembrane region" description="Helical" evidence="1">
    <location>
        <begin position="6"/>
        <end position="28"/>
    </location>
</feature>
<dbReference type="Proteomes" id="UP000827284">
    <property type="component" value="Unassembled WGS sequence"/>
</dbReference>
<sequence length="257" mass="29148">MMATAELLSILSVIAYFIPLCGFMVRYARSLWSTYLYFAAFCVLRIACYSVSAYYTSPAVEYPSIRYLHFYIAKITLNTIGAITMMIAIGELYKSIMPKIHHHHNHLRTNFEKFAFHHIRVPFIPFAACFIAGCILASPTYSPAKQHNGDILRKFSIVVLLAINTLFMYIASTHSYKYPAHRNAFVINFTSTAFFTVAVIYNIVITYNVSTGDYVWPAFAFAVVPELCSLAILSADLQTYFLGHKSDEIMTDSKEQV</sequence>
<organism evidence="3 4">
    <name type="scientific">Entomortierella parvispora</name>
    <dbReference type="NCBI Taxonomy" id="205924"/>
    <lineage>
        <taxon>Eukaryota</taxon>
        <taxon>Fungi</taxon>
        <taxon>Fungi incertae sedis</taxon>
        <taxon>Mucoromycota</taxon>
        <taxon>Mortierellomycotina</taxon>
        <taxon>Mortierellomycetes</taxon>
        <taxon>Mortierellales</taxon>
        <taxon>Mortierellaceae</taxon>
        <taxon>Entomortierella</taxon>
    </lineage>
</organism>
<proteinExistence type="predicted"/>
<dbReference type="InterPro" id="IPR056119">
    <property type="entry name" value="DUF7702"/>
</dbReference>
<keyword evidence="1" id="KW-1133">Transmembrane helix</keyword>
<feature type="transmembrane region" description="Helical" evidence="1">
    <location>
        <begin position="114"/>
        <end position="139"/>
    </location>
</feature>
<protein>
    <recommendedName>
        <fullName evidence="2">DUF7702 domain-containing protein</fullName>
    </recommendedName>
</protein>
<evidence type="ECO:0000313" key="3">
    <source>
        <dbReference type="EMBL" id="GJJ77565.1"/>
    </source>
</evidence>
<accession>A0A9P3HIY3</accession>
<evidence type="ECO:0000259" key="2">
    <source>
        <dbReference type="Pfam" id="PF24800"/>
    </source>
</evidence>
<reference evidence="3" key="2">
    <citation type="journal article" date="2022" name="Microbiol. Resour. Announc.">
        <title>Whole-Genome Sequence of Entomortierella parvispora E1425, a Mucoromycotan Fungus Associated with Burkholderiaceae-Related Endosymbiotic Bacteria.</title>
        <authorList>
            <person name="Herlambang A."/>
            <person name="Guo Y."/>
            <person name="Takashima Y."/>
            <person name="Narisawa K."/>
            <person name="Ohta H."/>
            <person name="Nishizawa T."/>
        </authorList>
    </citation>
    <scope>NUCLEOTIDE SEQUENCE</scope>
    <source>
        <strain evidence="3">E1425</strain>
    </source>
</reference>
<feature type="transmembrane region" description="Helical" evidence="1">
    <location>
        <begin position="151"/>
        <end position="172"/>
    </location>
</feature>
<feature type="transmembrane region" description="Helical" evidence="1">
    <location>
        <begin position="184"/>
        <end position="208"/>
    </location>
</feature>
<comment type="caution">
    <text evidence="3">The sequence shown here is derived from an EMBL/GenBank/DDBJ whole genome shotgun (WGS) entry which is preliminary data.</text>
</comment>
<dbReference type="EMBL" id="BQFW01000013">
    <property type="protein sequence ID" value="GJJ77565.1"/>
    <property type="molecule type" value="Genomic_DNA"/>
</dbReference>
<feature type="transmembrane region" description="Helical" evidence="1">
    <location>
        <begin position="68"/>
        <end position="93"/>
    </location>
</feature>
<dbReference type="Pfam" id="PF24800">
    <property type="entry name" value="DUF7702"/>
    <property type="match status" value="1"/>
</dbReference>
<dbReference type="OrthoDB" id="2416158at2759"/>
<reference evidence="3" key="1">
    <citation type="submission" date="2021-11" db="EMBL/GenBank/DDBJ databases">
        <authorList>
            <person name="Herlambang A."/>
            <person name="Guo Y."/>
            <person name="Takashima Y."/>
            <person name="Nishizawa T."/>
        </authorList>
    </citation>
    <scope>NUCLEOTIDE SEQUENCE</scope>
    <source>
        <strain evidence="3">E1425</strain>
    </source>
</reference>
<name>A0A9P3HIY3_9FUNG</name>